<organism evidence="1 2">
    <name type="scientific">Rhodococcus spelaei</name>
    <dbReference type="NCBI Taxonomy" id="2546320"/>
    <lineage>
        <taxon>Bacteria</taxon>
        <taxon>Bacillati</taxon>
        <taxon>Actinomycetota</taxon>
        <taxon>Actinomycetes</taxon>
        <taxon>Mycobacteriales</taxon>
        <taxon>Nocardiaceae</taxon>
        <taxon>Rhodococcus</taxon>
    </lineage>
</organism>
<evidence type="ECO:0008006" key="3">
    <source>
        <dbReference type="Google" id="ProtNLM"/>
    </source>
</evidence>
<dbReference type="OrthoDB" id="4554341at2"/>
<name>A0A541B9I6_9NOCA</name>
<reference evidence="1 2" key="1">
    <citation type="submission" date="2019-06" db="EMBL/GenBank/DDBJ databases">
        <title>Rhodococcus spaelei sp. nov., isolated from a cave.</title>
        <authorList>
            <person name="Lee S.D."/>
        </authorList>
    </citation>
    <scope>NUCLEOTIDE SEQUENCE [LARGE SCALE GENOMIC DNA]</scope>
    <source>
        <strain evidence="1 2">C9-5</strain>
    </source>
</reference>
<proteinExistence type="predicted"/>
<keyword evidence="2" id="KW-1185">Reference proteome</keyword>
<gene>
    <name evidence="1" type="ORF">FK531_09440</name>
</gene>
<protein>
    <recommendedName>
        <fullName evidence="3">Ferredoxin</fullName>
    </recommendedName>
</protein>
<dbReference type="AlphaFoldDB" id="A0A541B9I6"/>
<comment type="caution">
    <text evidence="1">The sequence shown here is derived from an EMBL/GenBank/DDBJ whole genome shotgun (WGS) entry which is preliminary data.</text>
</comment>
<dbReference type="Proteomes" id="UP000316256">
    <property type="component" value="Unassembled WGS sequence"/>
</dbReference>
<evidence type="ECO:0000313" key="2">
    <source>
        <dbReference type="Proteomes" id="UP000316256"/>
    </source>
</evidence>
<dbReference type="EMBL" id="VIGH01000004">
    <property type="protein sequence ID" value="TQF69001.1"/>
    <property type="molecule type" value="Genomic_DNA"/>
</dbReference>
<sequence>MQPLECRRCGTRVLVEKNSFHHTAIQWTSDAESSCAEFREGVPSRARTVKVRVCGALQDSINMAVVEGLLDVPDNEQSPRGEQ</sequence>
<evidence type="ECO:0000313" key="1">
    <source>
        <dbReference type="EMBL" id="TQF69001.1"/>
    </source>
</evidence>
<accession>A0A541B9I6</accession>